<sequence length="157" mass="17934">MNHTTTDSSASRDDSDALEQMKNLIVCFIQLQGYVSQDEGDDSCSPKNCPFLQISGTESKLCLAHSVPQACHAQAYIEHGISLALTMLQNRAFEVLTGTITLPQFTILDQILSILENYYAHVKFRHYSKFKTYNKETDMEKTLKDYRTKFLNPLHFM</sequence>
<dbReference type="InterPro" id="IPR036703">
    <property type="entry name" value="MOB_kinase_act_sf"/>
</dbReference>
<dbReference type="Proteomes" id="UP001281761">
    <property type="component" value="Unassembled WGS sequence"/>
</dbReference>
<accession>A0ABQ9XFB1</accession>
<dbReference type="InterPro" id="IPR005301">
    <property type="entry name" value="MOB_kinase_act_fam"/>
</dbReference>
<protein>
    <submittedName>
        <fullName evidence="1">Uncharacterized protein</fullName>
    </submittedName>
</protein>
<dbReference type="SUPFAM" id="SSF101152">
    <property type="entry name" value="Mob1/phocein"/>
    <property type="match status" value="1"/>
</dbReference>
<proteinExistence type="predicted"/>
<keyword evidence="2" id="KW-1185">Reference proteome</keyword>
<name>A0ABQ9XFB1_9EUKA</name>
<organism evidence="1 2">
    <name type="scientific">Blattamonas nauphoetae</name>
    <dbReference type="NCBI Taxonomy" id="2049346"/>
    <lineage>
        <taxon>Eukaryota</taxon>
        <taxon>Metamonada</taxon>
        <taxon>Preaxostyla</taxon>
        <taxon>Oxymonadida</taxon>
        <taxon>Blattamonas</taxon>
    </lineage>
</organism>
<evidence type="ECO:0000313" key="2">
    <source>
        <dbReference type="Proteomes" id="UP001281761"/>
    </source>
</evidence>
<evidence type="ECO:0000313" key="1">
    <source>
        <dbReference type="EMBL" id="KAK2951157.1"/>
    </source>
</evidence>
<reference evidence="1 2" key="1">
    <citation type="journal article" date="2022" name="bioRxiv">
        <title>Genomics of Preaxostyla Flagellates Illuminates Evolutionary Transitions and the Path Towards Mitochondrial Loss.</title>
        <authorList>
            <person name="Novak L.V.F."/>
            <person name="Treitli S.C."/>
            <person name="Pyrih J."/>
            <person name="Halakuc P."/>
            <person name="Pipaliya S.V."/>
            <person name="Vacek V."/>
            <person name="Brzon O."/>
            <person name="Soukal P."/>
            <person name="Eme L."/>
            <person name="Dacks J.B."/>
            <person name="Karnkowska A."/>
            <person name="Elias M."/>
            <person name="Hampl V."/>
        </authorList>
    </citation>
    <scope>NUCLEOTIDE SEQUENCE [LARGE SCALE GENOMIC DNA]</scope>
    <source>
        <strain evidence="1">NAU3</strain>
        <tissue evidence="1">Gut</tissue>
    </source>
</reference>
<dbReference type="EMBL" id="JARBJD010000123">
    <property type="protein sequence ID" value="KAK2951157.1"/>
    <property type="molecule type" value="Genomic_DNA"/>
</dbReference>
<dbReference type="Gene3D" id="1.20.140.30">
    <property type="entry name" value="MOB kinase activator"/>
    <property type="match status" value="1"/>
</dbReference>
<comment type="caution">
    <text evidence="1">The sequence shown here is derived from an EMBL/GenBank/DDBJ whole genome shotgun (WGS) entry which is preliminary data.</text>
</comment>
<gene>
    <name evidence="1" type="ORF">BLNAU_13895</name>
</gene>
<dbReference type="Pfam" id="PF03637">
    <property type="entry name" value="Mob1_phocein"/>
    <property type="match status" value="1"/>
</dbReference>